<keyword evidence="4" id="KW-1185">Reference proteome</keyword>
<organism evidence="3 4">
    <name type="scientific">Streptomyces daqingensis</name>
    <dbReference type="NCBI Taxonomy" id="1472640"/>
    <lineage>
        <taxon>Bacteria</taxon>
        <taxon>Bacillati</taxon>
        <taxon>Actinomycetota</taxon>
        <taxon>Actinomycetes</taxon>
        <taxon>Kitasatosporales</taxon>
        <taxon>Streptomycetaceae</taxon>
        <taxon>Streptomyces</taxon>
    </lineage>
</organism>
<accession>A0ABQ2MGY3</accession>
<dbReference type="Pfam" id="PF03707">
    <property type="entry name" value="MHYT"/>
    <property type="match status" value="2"/>
</dbReference>
<evidence type="ECO:0000259" key="2">
    <source>
        <dbReference type="PROSITE" id="PS50924"/>
    </source>
</evidence>
<dbReference type="EMBL" id="BMMP01000010">
    <property type="protein sequence ID" value="GGO51426.1"/>
    <property type="molecule type" value="Genomic_DNA"/>
</dbReference>
<keyword evidence="1" id="KW-0812">Transmembrane</keyword>
<feature type="transmembrane region" description="Helical" evidence="1">
    <location>
        <begin position="50"/>
        <end position="76"/>
    </location>
</feature>
<dbReference type="PROSITE" id="PS50924">
    <property type="entry name" value="MHYT"/>
    <property type="match status" value="1"/>
</dbReference>
<feature type="transmembrane region" description="Helical" evidence="1">
    <location>
        <begin position="88"/>
        <end position="105"/>
    </location>
</feature>
<sequence>MLSAASVPANSFTYGLITPAAAYAMATLGSAVGLRCAMRARAAAGGRRGGWLVIGSVAIGFGIFTMHFVAMAGFSVGVPIQYDMVRTLETLGLAVLVSAAALFLVGSRLPNWFSVPVGGIILGLGVASTHFWGMTGMQIAGVMRYDTRLVAISAGIAVAVTVIAMWCAARAKHLSTSVGSALIMGLAFTGMHYTAMNAMTVHLYSDSGGAGAPSALGVLTPVLVGPMLLLTLIALFVSLDPMMEQDGRRKWGTRRGEAAGEKLEWTPFERG</sequence>
<feature type="transmembrane region" description="Helical" evidence="1">
    <location>
        <begin position="216"/>
        <end position="239"/>
    </location>
</feature>
<evidence type="ECO:0000313" key="3">
    <source>
        <dbReference type="EMBL" id="GGO51426.1"/>
    </source>
</evidence>
<name>A0ABQ2MGY3_9ACTN</name>
<proteinExistence type="predicted"/>
<dbReference type="PANTHER" id="PTHR35152">
    <property type="entry name" value="DOMAIN SIGNALLING PROTEIN, PUTATIVE (AFU_ORTHOLOGUE AFUA_5G11310)-RELATED"/>
    <property type="match status" value="1"/>
</dbReference>
<dbReference type="InterPro" id="IPR005330">
    <property type="entry name" value="MHYT_dom"/>
</dbReference>
<keyword evidence="1" id="KW-0472">Membrane</keyword>
<comment type="caution">
    <text evidence="3">The sequence shown here is derived from an EMBL/GenBank/DDBJ whole genome shotgun (WGS) entry which is preliminary data.</text>
</comment>
<feature type="domain" description="MHYT" evidence="2">
    <location>
        <begin position="14"/>
        <end position="202"/>
    </location>
</feature>
<feature type="transmembrane region" description="Helical" evidence="1">
    <location>
        <begin position="112"/>
        <end position="133"/>
    </location>
</feature>
<feature type="transmembrane region" description="Helical" evidence="1">
    <location>
        <begin position="149"/>
        <end position="169"/>
    </location>
</feature>
<dbReference type="Proteomes" id="UP000631535">
    <property type="component" value="Unassembled WGS sequence"/>
</dbReference>
<protein>
    <submittedName>
        <fullName evidence="3">Membrane protein</fullName>
    </submittedName>
</protein>
<dbReference type="PANTHER" id="PTHR35152:SF1">
    <property type="entry name" value="DOMAIN SIGNALLING PROTEIN, PUTATIVE (AFU_ORTHOLOGUE AFUA_5G11310)-RELATED"/>
    <property type="match status" value="1"/>
</dbReference>
<gene>
    <name evidence="3" type="ORF">GCM10012287_33420</name>
</gene>
<evidence type="ECO:0000256" key="1">
    <source>
        <dbReference type="PROSITE-ProRule" id="PRU00244"/>
    </source>
</evidence>
<evidence type="ECO:0000313" key="4">
    <source>
        <dbReference type="Proteomes" id="UP000631535"/>
    </source>
</evidence>
<feature type="transmembrane region" description="Helical" evidence="1">
    <location>
        <begin position="181"/>
        <end position="204"/>
    </location>
</feature>
<feature type="transmembrane region" description="Helical" evidence="1">
    <location>
        <begin position="20"/>
        <end position="38"/>
    </location>
</feature>
<reference evidence="4" key="1">
    <citation type="journal article" date="2019" name="Int. J. Syst. Evol. Microbiol.">
        <title>The Global Catalogue of Microorganisms (GCM) 10K type strain sequencing project: providing services to taxonomists for standard genome sequencing and annotation.</title>
        <authorList>
            <consortium name="The Broad Institute Genomics Platform"/>
            <consortium name="The Broad Institute Genome Sequencing Center for Infectious Disease"/>
            <person name="Wu L."/>
            <person name="Ma J."/>
        </authorList>
    </citation>
    <scope>NUCLEOTIDE SEQUENCE [LARGE SCALE GENOMIC DNA]</scope>
    <source>
        <strain evidence="4">CGMCC 4.7178</strain>
    </source>
</reference>
<keyword evidence="1" id="KW-1133">Transmembrane helix</keyword>